<dbReference type="SUPFAM" id="SSF82866">
    <property type="entry name" value="Multidrug efflux transporter AcrB transmembrane domain"/>
    <property type="match status" value="1"/>
</dbReference>
<evidence type="ECO:0000256" key="2">
    <source>
        <dbReference type="ARBA" id="ARBA00004651"/>
    </source>
</evidence>
<dbReference type="InterPro" id="IPR004763">
    <property type="entry name" value="CusA-like"/>
</dbReference>
<comment type="subcellular location">
    <subcellularLocation>
        <location evidence="2">Cell membrane</location>
        <topology evidence="2">Multi-pass membrane protein</topology>
    </subcellularLocation>
    <subcellularLocation>
        <location evidence="1">Cell outer membrane</location>
    </subcellularLocation>
</comment>
<evidence type="ECO:0000259" key="16">
    <source>
        <dbReference type="Pfam" id="PF25919"/>
    </source>
</evidence>
<dbReference type="Gene3D" id="1.20.1640.10">
    <property type="entry name" value="Multidrug efflux transporter AcrB transmembrane domain"/>
    <property type="match status" value="2"/>
</dbReference>
<keyword evidence="5" id="KW-1003">Cell membrane</keyword>
<dbReference type="Pfam" id="PF25919">
    <property type="entry name" value="BSH_CusB"/>
    <property type="match status" value="1"/>
</dbReference>
<feature type="domain" description="CzcB-like C-terminal circularly permuted SH3-like" evidence="18">
    <location>
        <begin position="402"/>
        <end position="462"/>
    </location>
</feature>
<dbReference type="Pfam" id="PF25869">
    <property type="entry name" value="3HB_CusB"/>
    <property type="match status" value="1"/>
</dbReference>
<evidence type="ECO:0000256" key="8">
    <source>
        <dbReference type="ARBA" id="ARBA00022729"/>
    </source>
</evidence>
<dbReference type="Pfam" id="PF25954">
    <property type="entry name" value="Beta-barrel_RND_2"/>
    <property type="match status" value="1"/>
</dbReference>
<evidence type="ECO:0000256" key="1">
    <source>
        <dbReference type="ARBA" id="ARBA00004442"/>
    </source>
</evidence>
<reference evidence="19 20" key="1">
    <citation type="submission" date="2012-10" db="EMBL/GenBank/DDBJ databases">
        <title>Genome sequencing and analysis of entomopathogenic fungi Beauveria bassiana D1-5.</title>
        <authorList>
            <person name="Li Q."/>
            <person name="Wang L."/>
            <person name="Zhang Z."/>
            <person name="Wang Q."/>
            <person name="Ren J."/>
            <person name="Wang M."/>
            <person name="Xu W."/>
            <person name="Wang J."/>
            <person name="Lu Y."/>
            <person name="Du Q."/>
            <person name="Sun Z."/>
        </authorList>
    </citation>
    <scope>NUCLEOTIDE SEQUENCE [LARGE SCALE GENOMIC DNA]</scope>
    <source>
        <strain evidence="19 20">D1-5</strain>
    </source>
</reference>
<dbReference type="GO" id="GO:0008610">
    <property type="term" value="P:lipid biosynthetic process"/>
    <property type="evidence" value="ECO:0007669"/>
    <property type="project" value="UniProtKB-ARBA"/>
</dbReference>
<dbReference type="Pfam" id="PF19335">
    <property type="entry name" value="HMBD"/>
    <property type="match status" value="1"/>
</dbReference>
<feature type="domain" description="CusB-like three alpha-helical bundle" evidence="15">
    <location>
        <begin position="233"/>
        <end position="281"/>
    </location>
</feature>
<keyword evidence="10 13" id="KW-0472">Membrane</keyword>
<dbReference type="HAMAP" id="MF_00837">
    <property type="entry name" value="PagP_transferase"/>
    <property type="match status" value="1"/>
</dbReference>
<dbReference type="PANTHER" id="PTHR32063:SF19">
    <property type="entry name" value="CATION EFFLUX SYSTEM PROTEIN CUSA"/>
    <property type="match status" value="1"/>
</dbReference>
<dbReference type="InterPro" id="IPR011250">
    <property type="entry name" value="OMP/PagP_B-barrel"/>
</dbReference>
<dbReference type="GO" id="GO:0008324">
    <property type="term" value="F:monoatomic cation transmembrane transporter activity"/>
    <property type="evidence" value="ECO:0007669"/>
    <property type="project" value="InterPro"/>
</dbReference>
<dbReference type="NCBIfam" id="TIGR01730">
    <property type="entry name" value="RND_mfp"/>
    <property type="match status" value="1"/>
</dbReference>
<dbReference type="Proteomes" id="UP000030106">
    <property type="component" value="Unassembled WGS sequence"/>
</dbReference>
<dbReference type="Gene3D" id="2.40.420.20">
    <property type="match status" value="1"/>
</dbReference>
<evidence type="ECO:0000256" key="10">
    <source>
        <dbReference type="ARBA" id="ARBA00023136"/>
    </source>
</evidence>
<dbReference type="Gene3D" id="6.10.140.730">
    <property type="match status" value="1"/>
</dbReference>
<feature type="transmembrane region" description="Helical" evidence="13">
    <location>
        <begin position="850"/>
        <end position="871"/>
    </location>
</feature>
<protein>
    <submittedName>
        <fullName evidence="19">Cation efflux system protein CusA</fullName>
    </submittedName>
</protein>
<evidence type="ECO:0000256" key="7">
    <source>
        <dbReference type="ARBA" id="ARBA00022692"/>
    </source>
</evidence>
<comment type="caution">
    <text evidence="19">The sequence shown here is derived from an EMBL/GenBank/DDBJ whole genome shotgun (WGS) entry which is preliminary data.</text>
</comment>
<evidence type="ECO:0000259" key="14">
    <source>
        <dbReference type="Pfam" id="PF19335"/>
    </source>
</evidence>
<accession>A0A0A2VTP0</accession>
<dbReference type="Gene3D" id="3.30.70.1430">
    <property type="entry name" value="Multidrug efflux transporter AcrB pore domain"/>
    <property type="match status" value="2"/>
</dbReference>
<dbReference type="Gene3D" id="2.40.30.170">
    <property type="match status" value="1"/>
</dbReference>
<dbReference type="Pfam" id="PF07017">
    <property type="entry name" value="PagP"/>
    <property type="match status" value="1"/>
</dbReference>
<dbReference type="GO" id="GO:0005886">
    <property type="term" value="C:plasma membrane"/>
    <property type="evidence" value="ECO:0007669"/>
    <property type="project" value="UniProtKB-SubCell"/>
</dbReference>
<dbReference type="HOGENOM" id="CLU_247487_0_0_1"/>
<evidence type="ECO:0000259" key="18">
    <source>
        <dbReference type="Pfam" id="PF25975"/>
    </source>
</evidence>
<dbReference type="Pfam" id="PF00873">
    <property type="entry name" value="ACR_tran"/>
    <property type="match status" value="1"/>
</dbReference>
<dbReference type="PANTHER" id="PTHR32063">
    <property type="match status" value="1"/>
</dbReference>
<dbReference type="Gene3D" id="3.30.2090.10">
    <property type="entry name" value="Multidrug efflux transporter AcrB TolC docking domain, DN and DC subdomains"/>
    <property type="match status" value="2"/>
</dbReference>
<comment type="similarity">
    <text evidence="3">Belongs to the membrane fusion protein (MFP) (TC 8.A.1) family.</text>
</comment>
<name>A0A0A2VTP0_BEABA</name>
<dbReference type="NCBIfam" id="NF008271">
    <property type="entry name" value="PRK11045.1"/>
    <property type="match status" value="1"/>
</dbReference>
<evidence type="ECO:0000256" key="11">
    <source>
        <dbReference type="ARBA" id="ARBA00023237"/>
    </source>
</evidence>
<dbReference type="GO" id="GO:0015562">
    <property type="term" value="F:efflux transmembrane transporter activity"/>
    <property type="evidence" value="ECO:0007669"/>
    <property type="project" value="InterPro"/>
</dbReference>
<dbReference type="Gene3D" id="3.30.70.1440">
    <property type="entry name" value="Multidrug efflux transporter AcrB pore domain"/>
    <property type="match status" value="1"/>
</dbReference>
<dbReference type="GO" id="GO:0016746">
    <property type="term" value="F:acyltransferase activity"/>
    <property type="evidence" value="ECO:0007669"/>
    <property type="project" value="UniProtKB-KW"/>
</dbReference>
<dbReference type="InterPro" id="IPR058791">
    <property type="entry name" value="3HB_CusB"/>
</dbReference>
<dbReference type="SUPFAM" id="SSF56925">
    <property type="entry name" value="OMPA-like"/>
    <property type="match status" value="1"/>
</dbReference>
<dbReference type="InterPro" id="IPR001036">
    <property type="entry name" value="Acrflvin-R"/>
</dbReference>
<gene>
    <name evidence="19" type="ORF">BBAD15_g3001</name>
</gene>
<dbReference type="SUPFAM" id="SSF111369">
    <property type="entry name" value="HlyD-like secretion proteins"/>
    <property type="match status" value="1"/>
</dbReference>
<feature type="domain" description="CusB-like barrel-sandwich hybrid" evidence="16">
    <location>
        <begin position="197"/>
        <end position="314"/>
    </location>
</feature>
<evidence type="ECO:0000256" key="6">
    <source>
        <dbReference type="ARBA" id="ARBA00022679"/>
    </source>
</evidence>
<dbReference type="Gene3D" id="1.20.1600.10">
    <property type="entry name" value="Outer membrane efflux proteins (OEP)"/>
    <property type="match status" value="1"/>
</dbReference>
<feature type="domain" description="Heavy metal binding" evidence="14">
    <location>
        <begin position="120"/>
        <end position="146"/>
    </location>
</feature>
<dbReference type="InterPro" id="IPR058792">
    <property type="entry name" value="Beta-barrel_RND_2"/>
</dbReference>
<dbReference type="Pfam" id="PF25975">
    <property type="entry name" value="CzcB_C"/>
    <property type="match status" value="1"/>
</dbReference>
<evidence type="ECO:0000259" key="17">
    <source>
        <dbReference type="Pfam" id="PF25954"/>
    </source>
</evidence>
<evidence type="ECO:0000256" key="3">
    <source>
        <dbReference type="ARBA" id="ARBA00009477"/>
    </source>
</evidence>
<feature type="transmembrane region" description="Helical" evidence="13">
    <location>
        <begin position="973"/>
        <end position="992"/>
    </location>
</feature>
<dbReference type="SUPFAM" id="SSF56954">
    <property type="entry name" value="Outer membrane efflux proteins (OEP)"/>
    <property type="match status" value="1"/>
</dbReference>
<evidence type="ECO:0000313" key="20">
    <source>
        <dbReference type="Proteomes" id="UP000030106"/>
    </source>
</evidence>
<dbReference type="FunFam" id="2.40.30.170:FF:000010">
    <property type="entry name" value="Efflux RND transporter periplasmic adaptor subunit"/>
    <property type="match status" value="1"/>
</dbReference>
<evidence type="ECO:0000256" key="5">
    <source>
        <dbReference type="ARBA" id="ARBA00022475"/>
    </source>
</evidence>
<dbReference type="InterPro" id="IPR045800">
    <property type="entry name" value="HMBD"/>
</dbReference>
<dbReference type="EMBL" id="ANFO01000229">
    <property type="protein sequence ID" value="KGQ11271.1"/>
    <property type="molecule type" value="Genomic_DNA"/>
</dbReference>
<dbReference type="FunFam" id="2.40.160.20:FF:000002">
    <property type="entry name" value="Lipid A palmitoyltransferase PagP"/>
    <property type="match status" value="1"/>
</dbReference>
<evidence type="ECO:0000256" key="4">
    <source>
        <dbReference type="ARBA" id="ARBA00022448"/>
    </source>
</evidence>
<dbReference type="NCBIfam" id="TIGR00914">
    <property type="entry name" value="2A0601"/>
    <property type="match status" value="1"/>
</dbReference>
<proteinExistence type="inferred from homology"/>
<dbReference type="GO" id="GO:0042910">
    <property type="term" value="F:xenobiotic transmembrane transporter activity"/>
    <property type="evidence" value="ECO:0007669"/>
    <property type="project" value="TreeGrafter"/>
</dbReference>
<dbReference type="InterPro" id="IPR009746">
    <property type="entry name" value="LipidA_acyl_PagP"/>
</dbReference>
<dbReference type="Gene3D" id="2.40.160.20">
    <property type="match status" value="1"/>
</dbReference>
<evidence type="ECO:0000256" key="12">
    <source>
        <dbReference type="ARBA" id="ARBA00023315"/>
    </source>
</evidence>
<keyword evidence="8" id="KW-0732">Signal</keyword>
<dbReference type="PRINTS" id="PR00702">
    <property type="entry name" value="ACRIFLAVINRP"/>
</dbReference>
<evidence type="ECO:0000259" key="15">
    <source>
        <dbReference type="Pfam" id="PF25869"/>
    </source>
</evidence>
<dbReference type="InterPro" id="IPR058790">
    <property type="entry name" value="BSH_CusB"/>
</dbReference>
<feature type="domain" description="CusB-like beta-barrel" evidence="17">
    <location>
        <begin position="318"/>
        <end position="395"/>
    </location>
</feature>
<dbReference type="InterPro" id="IPR027463">
    <property type="entry name" value="AcrB_DN_DC_subdom"/>
</dbReference>
<evidence type="ECO:0000313" key="19">
    <source>
        <dbReference type="EMBL" id="KGQ11271.1"/>
    </source>
</evidence>
<evidence type="ECO:0000256" key="13">
    <source>
        <dbReference type="SAM" id="Phobius"/>
    </source>
</evidence>
<keyword evidence="7 13" id="KW-0812">Transmembrane</keyword>
<keyword evidence="9 13" id="KW-1133">Transmembrane helix</keyword>
<keyword evidence="11" id="KW-0998">Cell outer membrane</keyword>
<keyword evidence="12" id="KW-0012">Acyltransferase</keyword>
<dbReference type="Gene3D" id="3.30.70.1320">
    <property type="entry name" value="Multidrug efflux transporter AcrB pore domain like"/>
    <property type="match status" value="1"/>
</dbReference>
<dbReference type="GO" id="GO:0046872">
    <property type="term" value="F:metal ion binding"/>
    <property type="evidence" value="ECO:0007669"/>
    <property type="project" value="InterPro"/>
</dbReference>
<evidence type="ECO:0000256" key="9">
    <source>
        <dbReference type="ARBA" id="ARBA00022989"/>
    </source>
</evidence>
<feature type="transmembrane region" description="Helical" evidence="13">
    <location>
        <begin position="877"/>
        <end position="898"/>
    </location>
</feature>
<dbReference type="SUPFAM" id="SSF82693">
    <property type="entry name" value="Multidrug efflux transporter AcrB pore domain, PN1, PN2, PC1 and PC2 subdomains"/>
    <property type="match status" value="2"/>
</dbReference>
<keyword evidence="4" id="KW-0813">Transport</keyword>
<sequence length="1526" mass="167882">MEANDQLALARRERIALVHSLVANYQAAQSVWQRQQEQALPLQRQRLSLLESQYRAGQSSLAELLAARRDLLDSELTASSAEKAVATNWAAIRYLTPQDQTAQQNAEVQPQQEGGRKVLYWYDPMVPGQRFDKPGKSPFMDMALVPRYADEVANDGGVTVSSRQQQNLGIKTASVERKALSVPFAAFATVTLDERSVQIIPASANGIVETLYVKAPQQYVKAGEPLAQLWFPEWTAAQQEFLAVRKLGDSALTAAARERLQLQFMPAEVIRQVERSGKPQTRVTLRAKLAGYVNKLEAREGQQVTANAPLFEVASLASVWIVVDYPQSQAQALQPGSEIVATADSWPGEVFHGRVSELLPNLETTTRTLKARIVLDNPQMKLKPGMYLSVHLANQQPHAAVLAVPEESLIETGSQSRVLVAEDGGHFRPVSVVPGISDKGWVEIRSGLNEGEKVVTSGQFLIDSEASLRSALPEPEGQPKAPPAATTYDGEGVVKAVSADAITIAHHPIPALNWGAMVMPFALTSPTGLKPGDTVIVRVSYPGKAPQIVEDQVTYPLTTTMLSVPGAKTVRGFSMFGDSYVYILFDDGTDPYWARSRVLEYLSQVQSQLPPEAKASLGPDATGVGWVYEYALVDRTGKHSLADLRALQDWTLKFELKTVPNVSEVASVGGMVRQYQIVLDPERMKALNITHEQVINAVKNANQEGGGSVLEMGEAEYMVRTSGYLKNLDDFKQVAIASRDGVPVLLSDVASIRLGPEIRRGVAEFNGEGEVAGGIIVMRYGKNALETINAVKEKLAQLQKSLPAGVEIVPVYDRSHLIENAIETLSHKLLEEFIVVAIICSLFLFHFRSALVAIITLPLGILGAFIVMHYQGVNANIMSLGGIAIAIGAMVDAAIVMIENMHKVLEQWRHDHPGEQPRGEDYWQISQQAAVEVGPALFCSLLIITLSFIPVFSLEAQEGRMFSPLAFTKTYSMAVAAGLGITLVPVLMGWFIRGKIPDEKANPINRWLIAAYEPILEKVLDRPRTTLAVAGVLLVATLWPLSKLGSEFMPPLDEGDLLYMPSTLPGISTREAGRLLQQTDRLIKTVPEVETVFGKAGRAETATDPAPLTMIETTIRFKPRDQWRPGMTMDKLVNELDNVVKVPGIANVWVPPIRNRLDMLATGIKSPVGIKVNGNNIAAIESVAEQIEHVVRQVPGVTSALAERLGGGRYVDIDIDRRKAARYGVSVKELQSLVATVIGGENIGETIEGRERFPINVRYPRELRDNVQKLRDLPVITSNGSQVALSELANIAITEGPPMLKSENARLSNWIYVDLRGRDLKSAVEDMQRAVAEQAKGDDGCHHYGGFAADYVGQWYRIRGDAANCRADDWGNGDGAAAVDVGYPGEHYDLYVPAITWHARFAYDKEKTDRYNERPWGAGFGQSRWDENGNWNGIYLMAFKDSFNKWEPIGGYGWEKTWRPLRDDNFHLGLGYTVGVTARDNWNYIPIPVVLPLASIGYGPATFQMTYIPGTYNNGNVYFAWMRFQF</sequence>
<keyword evidence="6" id="KW-0808">Transferase</keyword>
<dbReference type="InterPro" id="IPR058649">
    <property type="entry name" value="CzcB_C"/>
</dbReference>
<dbReference type="InterPro" id="IPR006143">
    <property type="entry name" value="RND_pump_MFP"/>
</dbReference>
<dbReference type="SUPFAM" id="SSF82714">
    <property type="entry name" value="Multidrug efflux transporter AcrB TolC docking domain, DN and DC subdomains"/>
    <property type="match status" value="2"/>
</dbReference>
<organism evidence="19 20">
    <name type="scientific">Beauveria bassiana D1-5</name>
    <dbReference type="NCBI Taxonomy" id="1245745"/>
    <lineage>
        <taxon>Eukaryota</taxon>
        <taxon>Fungi</taxon>
        <taxon>Dikarya</taxon>
        <taxon>Ascomycota</taxon>
        <taxon>Pezizomycotina</taxon>
        <taxon>Sordariomycetes</taxon>
        <taxon>Hypocreomycetidae</taxon>
        <taxon>Hypocreales</taxon>
        <taxon>Cordycipitaceae</taxon>
        <taxon>Beauveria</taxon>
    </lineage>
</organism>
<feature type="transmembrane region" description="Helical" evidence="13">
    <location>
        <begin position="933"/>
        <end position="953"/>
    </location>
</feature>